<organism evidence="6 7">
    <name type="scientific">Naumovozyma castellii</name>
    <name type="common">Yeast</name>
    <name type="synonym">Saccharomyces castellii</name>
    <dbReference type="NCBI Taxonomy" id="27288"/>
    <lineage>
        <taxon>Eukaryota</taxon>
        <taxon>Fungi</taxon>
        <taxon>Dikarya</taxon>
        <taxon>Ascomycota</taxon>
        <taxon>Saccharomycotina</taxon>
        <taxon>Saccharomycetes</taxon>
        <taxon>Saccharomycetales</taxon>
        <taxon>Saccharomycetaceae</taxon>
        <taxon>Naumovozyma</taxon>
    </lineage>
</organism>
<comment type="subcellular location">
    <subcellularLocation>
        <location evidence="1 5">Cytoplasm</location>
    </subcellularLocation>
</comment>
<reference evidence="6 7" key="1">
    <citation type="journal article" date="2011" name="Proc. Natl. Acad. Sci. U.S.A.">
        <title>Evolutionary erosion of yeast sex chromosomes by mating-type switching accidents.</title>
        <authorList>
            <person name="Gordon J.L."/>
            <person name="Armisen D."/>
            <person name="Proux-Wera E."/>
            <person name="Oheigeartaigh S.S."/>
            <person name="Byrne K.P."/>
            <person name="Wolfe K.H."/>
        </authorList>
    </citation>
    <scope>NUCLEOTIDE SEQUENCE [LARGE SCALE GENOMIC DNA]</scope>
    <source>
        <strain evidence="7">ATCC 76901 / BCRC 22586 / CBS 4309 / NBRC 1992 / NRRL Y-12630</strain>
    </source>
</reference>
<dbReference type="KEGG" id="ncs:NCAS_0A05200"/>
<dbReference type="GO" id="GO:0005737">
    <property type="term" value="C:cytoplasm"/>
    <property type="evidence" value="ECO:0007669"/>
    <property type="project" value="UniProtKB-SubCell"/>
</dbReference>
<name>G0V6I5_NAUCA</name>
<dbReference type="EC" id="2.1.1.-" evidence="5"/>
<keyword evidence="2 5" id="KW-0963">Cytoplasm</keyword>
<dbReference type="HOGENOM" id="CLU_074410_1_0_1"/>
<dbReference type="InterPro" id="IPR041370">
    <property type="entry name" value="Mlase_EEF1AKMT1/ZCCHC4"/>
</dbReference>
<dbReference type="RefSeq" id="XP_003673464.1">
    <property type="nucleotide sequence ID" value="XM_003673416.1"/>
</dbReference>
<protein>
    <recommendedName>
        <fullName evidence="5">Protein-lysine N-methyltransferase EFM5</fullName>
        <ecNumber evidence="5">2.1.1.-</ecNumber>
    </recommendedName>
    <alternativeName>
        <fullName evidence="5">Elongation factor methyltransferase 5</fullName>
    </alternativeName>
</protein>
<dbReference type="EMBL" id="HE576752">
    <property type="protein sequence ID" value="CCC67078.1"/>
    <property type="molecule type" value="Genomic_DNA"/>
</dbReference>
<accession>G0V6I5</accession>
<evidence type="ECO:0000313" key="6">
    <source>
        <dbReference type="EMBL" id="CCC67078.1"/>
    </source>
</evidence>
<evidence type="ECO:0000256" key="4">
    <source>
        <dbReference type="ARBA" id="ARBA00022679"/>
    </source>
</evidence>
<comment type="function">
    <text evidence="5">S-adenosyl-L-methionine-dependent protein-lysine N-methyltransferase that trimethylates elongation factor 1-alpha at 'Lys-79'.</text>
</comment>
<keyword evidence="4 5" id="KW-0808">Transferase</keyword>
<comment type="similarity">
    <text evidence="5">Belongs to the class I-like SAM-binding methyltransferase superfamily. EFM5 family.</text>
</comment>
<evidence type="ECO:0000256" key="2">
    <source>
        <dbReference type="ARBA" id="ARBA00022490"/>
    </source>
</evidence>
<dbReference type="STRING" id="1064592.G0V6I5"/>
<dbReference type="GO" id="GO:0032259">
    <property type="term" value="P:methylation"/>
    <property type="evidence" value="ECO:0007669"/>
    <property type="project" value="UniProtKB-KW"/>
</dbReference>
<dbReference type="FunCoup" id="G0V6I5">
    <property type="interactions" value="316"/>
</dbReference>
<evidence type="ECO:0000256" key="5">
    <source>
        <dbReference type="HAMAP-Rule" id="MF_03187"/>
    </source>
</evidence>
<reference key="2">
    <citation type="submission" date="2011-08" db="EMBL/GenBank/DDBJ databases">
        <title>Genome sequence of Naumovozyma castellii.</title>
        <authorList>
            <person name="Gordon J.L."/>
            <person name="Armisen D."/>
            <person name="Proux-Wera E."/>
            <person name="OhEigeartaigh S.S."/>
            <person name="Byrne K.P."/>
            <person name="Wolfe K.H."/>
        </authorList>
    </citation>
    <scope>NUCLEOTIDE SEQUENCE</scope>
    <source>
        <strain>Type strain:CBS 4309</strain>
    </source>
</reference>
<dbReference type="InParanoid" id="G0V6I5"/>
<dbReference type="PANTHER" id="PTHR13200">
    <property type="entry name" value="EEF1A LYSINE METHYLTRANSFERASE 1"/>
    <property type="match status" value="1"/>
</dbReference>
<dbReference type="eggNOG" id="KOG3350">
    <property type="taxonomic scope" value="Eukaryota"/>
</dbReference>
<proteinExistence type="inferred from homology"/>
<dbReference type="PANTHER" id="PTHR13200:SF0">
    <property type="entry name" value="EEF1A LYSINE METHYLTRANSFERASE 1"/>
    <property type="match status" value="1"/>
</dbReference>
<gene>
    <name evidence="6" type="primary">NCAS0A05200</name>
    <name evidence="5" type="synonym">EFM5</name>
    <name evidence="6" type="ordered locus">NCAS_0A05200</name>
</gene>
<evidence type="ECO:0000256" key="3">
    <source>
        <dbReference type="ARBA" id="ARBA00022603"/>
    </source>
</evidence>
<keyword evidence="7" id="KW-1185">Reference proteome</keyword>
<dbReference type="HAMAP" id="MF_03187">
    <property type="entry name" value="Methyltr_EFM5"/>
    <property type="match status" value="1"/>
</dbReference>
<dbReference type="Pfam" id="PF10237">
    <property type="entry name" value="N6-adenineMlase"/>
    <property type="match status" value="1"/>
</dbReference>
<sequence>MSDFNELALSADTLAALQEFRQEEEEHQKKFAQLYSQADEDMKMKKEQGMNLFKEDWQLSQFWYSDKTADLLADALLEGADENTVIAVVSAPSVYAAIQKKSEKDIPTKHIYLFEFDTRFELLAGKDHFFFYDYNKPLEFDSSIKGKVDRLLIDPPFLNEDCQTKSSITARALLAPSDGSKTESGVLKHRLMSCTGERMSKIIANVYPETKITDFYPEHGNGLMNEFRCYADFECKQWKFQKEEN</sequence>
<dbReference type="GO" id="GO:0016279">
    <property type="term" value="F:protein-lysine N-methyltransferase activity"/>
    <property type="evidence" value="ECO:0007669"/>
    <property type="project" value="UniProtKB-UniRule"/>
</dbReference>
<evidence type="ECO:0000256" key="1">
    <source>
        <dbReference type="ARBA" id="ARBA00004496"/>
    </source>
</evidence>
<dbReference type="AlphaFoldDB" id="G0V6I5"/>
<dbReference type="OMA" id="CNFRPEH"/>
<evidence type="ECO:0000313" key="7">
    <source>
        <dbReference type="Proteomes" id="UP000001640"/>
    </source>
</evidence>
<dbReference type="OrthoDB" id="206354at2759"/>
<dbReference type="GeneID" id="96900562"/>
<keyword evidence="3 5" id="KW-0489">Methyltransferase</keyword>
<dbReference type="InterPro" id="IPR019369">
    <property type="entry name" value="Efm5/EEF1AKMT1"/>
</dbReference>
<dbReference type="Proteomes" id="UP000001640">
    <property type="component" value="Chromosome 1"/>
</dbReference>